<dbReference type="GO" id="GO:0008233">
    <property type="term" value="F:peptidase activity"/>
    <property type="evidence" value="ECO:0007669"/>
    <property type="project" value="UniProtKB-KW"/>
</dbReference>
<feature type="transmembrane region" description="Helical" evidence="7">
    <location>
        <begin position="131"/>
        <end position="152"/>
    </location>
</feature>
<evidence type="ECO:0000256" key="5">
    <source>
        <dbReference type="ARBA" id="ARBA00022989"/>
    </source>
</evidence>
<dbReference type="Gene3D" id="1.20.1540.10">
    <property type="entry name" value="Rhomboid-like"/>
    <property type="match status" value="1"/>
</dbReference>
<evidence type="ECO:0000256" key="2">
    <source>
        <dbReference type="ARBA" id="ARBA00009045"/>
    </source>
</evidence>
<dbReference type="PANTHER" id="PTHR43731:SF14">
    <property type="entry name" value="PRESENILIN-ASSOCIATED RHOMBOID-LIKE PROTEIN, MITOCHONDRIAL"/>
    <property type="match status" value="1"/>
</dbReference>
<sequence length="211" mass="23686">MLFSFTTLVLLATLAVSIKGFNDPAFFEKYKFNISAIQHGQQYRLFSSGFLHADVMHLAFNMLSFYSFSTFLSGFFTPFQLALLYFGSMLLGSVFTYYIHKNEPYYSAIGASGGVSGVIYCAILLNPSMTIYMPIPMPGYVFGILYLFYSVYGMRGRFDNIGHTAHFGGAIAGLLLTVVLFPTLLVEKPLFLGLMCLPIMVLFVLLRYKKM</sequence>
<comment type="subcellular location">
    <subcellularLocation>
        <location evidence="1">Membrane</location>
        <topology evidence="1">Multi-pass membrane protein</topology>
    </subcellularLocation>
</comment>
<evidence type="ECO:0000256" key="3">
    <source>
        <dbReference type="ARBA" id="ARBA00022692"/>
    </source>
</evidence>
<dbReference type="Proteomes" id="UP001180481">
    <property type="component" value="Chromosome"/>
</dbReference>
<gene>
    <name evidence="9" type="ORF">RF683_06015</name>
</gene>
<dbReference type="Pfam" id="PF01694">
    <property type="entry name" value="Rhomboid"/>
    <property type="match status" value="1"/>
</dbReference>
<keyword evidence="3 7" id="KW-0812">Transmembrane</keyword>
<dbReference type="InterPro" id="IPR022764">
    <property type="entry name" value="Peptidase_S54_rhomboid_dom"/>
</dbReference>
<organism evidence="9 10">
    <name type="scientific">Flavobacterium nakdongensis</name>
    <dbReference type="NCBI Taxonomy" id="3073563"/>
    <lineage>
        <taxon>Bacteria</taxon>
        <taxon>Pseudomonadati</taxon>
        <taxon>Bacteroidota</taxon>
        <taxon>Flavobacteriia</taxon>
        <taxon>Flavobacteriales</taxon>
        <taxon>Flavobacteriaceae</taxon>
        <taxon>Flavobacterium</taxon>
    </lineage>
</organism>
<accession>A0ABY9RA14</accession>
<keyword evidence="9" id="KW-0645">Protease</keyword>
<keyword evidence="6 7" id="KW-0472">Membrane</keyword>
<keyword evidence="4 9" id="KW-0378">Hydrolase</keyword>
<keyword evidence="10" id="KW-1185">Reference proteome</keyword>
<dbReference type="InterPro" id="IPR050925">
    <property type="entry name" value="Rhomboid_protease_S54"/>
</dbReference>
<keyword evidence="5 7" id="KW-1133">Transmembrane helix</keyword>
<evidence type="ECO:0000313" key="10">
    <source>
        <dbReference type="Proteomes" id="UP001180481"/>
    </source>
</evidence>
<evidence type="ECO:0000256" key="4">
    <source>
        <dbReference type="ARBA" id="ARBA00022801"/>
    </source>
</evidence>
<comment type="similarity">
    <text evidence="2">Belongs to the peptidase S54 family.</text>
</comment>
<evidence type="ECO:0000313" key="9">
    <source>
        <dbReference type="EMBL" id="WMW77051.1"/>
    </source>
</evidence>
<proteinExistence type="inferred from homology"/>
<evidence type="ECO:0000259" key="8">
    <source>
        <dbReference type="Pfam" id="PF01694"/>
    </source>
</evidence>
<feature type="transmembrane region" description="Helical" evidence="7">
    <location>
        <begin position="164"/>
        <end position="184"/>
    </location>
</feature>
<reference evidence="9" key="1">
    <citation type="submission" date="2023-09" db="EMBL/GenBank/DDBJ databases">
        <title>Flavobacterium sp. 20NA77.7 isolated from freshwater.</title>
        <authorList>
            <person name="Le V."/>
            <person name="Ko S.-R."/>
            <person name="Ahn C.-Y."/>
            <person name="Oh H.-M."/>
        </authorList>
    </citation>
    <scope>NUCLEOTIDE SEQUENCE</scope>
    <source>
        <strain evidence="9">20NA77.7</strain>
    </source>
</reference>
<feature type="domain" description="Peptidase S54 rhomboid" evidence="8">
    <location>
        <begin position="40"/>
        <end position="182"/>
    </location>
</feature>
<feature type="transmembrane region" description="Helical" evidence="7">
    <location>
        <begin position="75"/>
        <end position="98"/>
    </location>
</feature>
<evidence type="ECO:0000256" key="7">
    <source>
        <dbReference type="SAM" id="Phobius"/>
    </source>
</evidence>
<name>A0ABY9RA14_9FLAO</name>
<protein>
    <submittedName>
        <fullName evidence="9">Rhomboid family intramembrane serine protease</fullName>
        <ecNumber evidence="9">3.4.21.105</ecNumber>
    </submittedName>
</protein>
<evidence type="ECO:0000256" key="1">
    <source>
        <dbReference type="ARBA" id="ARBA00004141"/>
    </source>
</evidence>
<dbReference type="PANTHER" id="PTHR43731">
    <property type="entry name" value="RHOMBOID PROTEASE"/>
    <property type="match status" value="1"/>
</dbReference>
<dbReference type="EMBL" id="CP133721">
    <property type="protein sequence ID" value="WMW77051.1"/>
    <property type="molecule type" value="Genomic_DNA"/>
</dbReference>
<dbReference type="InterPro" id="IPR035952">
    <property type="entry name" value="Rhomboid-like_sf"/>
</dbReference>
<dbReference type="GO" id="GO:0006508">
    <property type="term" value="P:proteolysis"/>
    <property type="evidence" value="ECO:0007669"/>
    <property type="project" value="UniProtKB-KW"/>
</dbReference>
<dbReference type="SUPFAM" id="SSF144091">
    <property type="entry name" value="Rhomboid-like"/>
    <property type="match status" value="1"/>
</dbReference>
<feature type="transmembrane region" description="Helical" evidence="7">
    <location>
        <begin position="190"/>
        <end position="208"/>
    </location>
</feature>
<evidence type="ECO:0000256" key="6">
    <source>
        <dbReference type="ARBA" id="ARBA00023136"/>
    </source>
</evidence>
<feature type="transmembrane region" description="Helical" evidence="7">
    <location>
        <begin position="105"/>
        <end position="125"/>
    </location>
</feature>
<dbReference type="EC" id="3.4.21.105" evidence="9"/>
<dbReference type="RefSeq" id="WP_309531436.1">
    <property type="nucleotide sequence ID" value="NZ_CP133721.1"/>
</dbReference>